<dbReference type="PANTHER" id="PTHR23088">
    <property type="entry name" value="NITRILASE-RELATED"/>
    <property type="match status" value="1"/>
</dbReference>
<dbReference type="SUPFAM" id="SSF53756">
    <property type="entry name" value="UDP-Glycosyltransferase/glycogen phosphorylase"/>
    <property type="match status" value="1"/>
</dbReference>
<dbReference type="InterPro" id="IPR036526">
    <property type="entry name" value="C-N_Hydrolase_sf"/>
</dbReference>
<dbReference type="CDD" id="cd07572">
    <property type="entry name" value="nit"/>
    <property type="match status" value="1"/>
</dbReference>
<feature type="non-terminal residue" evidence="6">
    <location>
        <position position="1"/>
    </location>
</feature>
<dbReference type="InterPro" id="IPR003010">
    <property type="entry name" value="C-N_Hydrolase"/>
</dbReference>
<dbReference type="Pfam" id="PF01230">
    <property type="entry name" value="HIT"/>
    <property type="match status" value="1"/>
</dbReference>
<dbReference type="EC" id="3.6.1.29" evidence="1"/>
<dbReference type="PROSITE" id="PS50263">
    <property type="entry name" value="CN_HYDROLASE"/>
    <property type="match status" value="1"/>
</dbReference>
<accession>N6TYH6</accession>
<keyword evidence="2" id="KW-0547">Nucleotide-binding</keyword>
<comment type="catalytic activity">
    <reaction evidence="4">
        <text>P(1),P(3)-bis(5'-adenosyl) triphosphate + H2O = AMP + ADP + 2 H(+)</text>
        <dbReference type="Rhea" id="RHEA:13893"/>
        <dbReference type="ChEBI" id="CHEBI:15377"/>
        <dbReference type="ChEBI" id="CHEBI:15378"/>
        <dbReference type="ChEBI" id="CHEBI:58529"/>
        <dbReference type="ChEBI" id="CHEBI:456215"/>
        <dbReference type="ChEBI" id="CHEBI:456216"/>
        <dbReference type="EC" id="3.6.1.29"/>
    </reaction>
</comment>
<evidence type="ECO:0000256" key="3">
    <source>
        <dbReference type="ARBA" id="ARBA00022801"/>
    </source>
</evidence>
<dbReference type="GO" id="GO:0016758">
    <property type="term" value="F:hexosyltransferase activity"/>
    <property type="evidence" value="ECO:0007669"/>
    <property type="project" value="InterPro"/>
</dbReference>
<dbReference type="Pfam" id="PF00795">
    <property type="entry name" value="CN_hydrolase"/>
    <property type="match status" value="1"/>
</dbReference>
<comment type="caution">
    <text evidence="5">Lacks conserved residue(s) required for the propagation of feature annotation.</text>
</comment>
<dbReference type="Gene3D" id="3.40.50.2000">
    <property type="entry name" value="Glycogen Phosphorylase B"/>
    <property type="match status" value="1"/>
</dbReference>
<dbReference type="InterPro" id="IPR045254">
    <property type="entry name" value="Nit1/2_C-N_Hydrolase"/>
</dbReference>
<gene>
    <name evidence="6" type="ORF">YQE_09032</name>
</gene>
<dbReference type="PROSITE" id="PS00892">
    <property type="entry name" value="HIT_1"/>
    <property type="match status" value="1"/>
</dbReference>
<dbReference type="InterPro" id="IPR019808">
    <property type="entry name" value="Histidine_triad_CS"/>
</dbReference>
<dbReference type="PANTHER" id="PTHR23088:SF27">
    <property type="entry name" value="DEAMINATED GLUTATHIONE AMIDASE"/>
    <property type="match status" value="1"/>
</dbReference>
<dbReference type="InterPro" id="IPR036265">
    <property type="entry name" value="HIT-like_sf"/>
</dbReference>
<organism evidence="6">
    <name type="scientific">Dendroctonus ponderosae</name>
    <name type="common">Mountain pine beetle</name>
    <dbReference type="NCBI Taxonomy" id="77166"/>
    <lineage>
        <taxon>Eukaryota</taxon>
        <taxon>Metazoa</taxon>
        <taxon>Ecdysozoa</taxon>
        <taxon>Arthropoda</taxon>
        <taxon>Hexapoda</taxon>
        <taxon>Insecta</taxon>
        <taxon>Pterygota</taxon>
        <taxon>Neoptera</taxon>
        <taxon>Endopterygota</taxon>
        <taxon>Coleoptera</taxon>
        <taxon>Polyphaga</taxon>
        <taxon>Cucujiformia</taxon>
        <taxon>Curculionidae</taxon>
        <taxon>Scolytinae</taxon>
        <taxon>Dendroctonus</taxon>
    </lineage>
</organism>
<dbReference type="InterPro" id="IPR007235">
    <property type="entry name" value="Glyco_trans_28_C"/>
</dbReference>
<evidence type="ECO:0000256" key="2">
    <source>
        <dbReference type="ARBA" id="ARBA00022741"/>
    </source>
</evidence>
<dbReference type="SUPFAM" id="SSF54197">
    <property type="entry name" value="HIT-like"/>
    <property type="match status" value="1"/>
</dbReference>
<reference evidence="6" key="1">
    <citation type="journal article" date="2013" name="Genome Biol.">
        <title>Draft genome of the mountain pine beetle, Dendroctonus ponderosae Hopkins, a major forest pest.</title>
        <authorList>
            <person name="Keeling C.I."/>
            <person name="Yuen M.M."/>
            <person name="Liao N.Y."/>
            <person name="Docking T.R."/>
            <person name="Chan S.K."/>
            <person name="Taylor G.A."/>
            <person name="Palmquist D.L."/>
            <person name="Jackman S.D."/>
            <person name="Nguyen A."/>
            <person name="Li M."/>
            <person name="Henderson H."/>
            <person name="Janes J.K."/>
            <person name="Zhao Y."/>
            <person name="Pandoh P."/>
            <person name="Moore R."/>
            <person name="Sperling F.A."/>
            <person name="Huber D.P."/>
            <person name="Birol I."/>
            <person name="Jones S.J."/>
            <person name="Bohlmann J."/>
        </authorList>
    </citation>
    <scope>NUCLEOTIDE SEQUENCE</scope>
</reference>
<name>N6TYH6_DENPD</name>
<dbReference type="GO" id="GO:0000166">
    <property type="term" value="F:nucleotide binding"/>
    <property type="evidence" value="ECO:0007669"/>
    <property type="project" value="UniProtKB-KW"/>
</dbReference>
<dbReference type="PROSITE" id="PS51084">
    <property type="entry name" value="HIT_2"/>
    <property type="match status" value="1"/>
</dbReference>
<sequence length="623" mass="69854">MKRVFVTVGTTKFPKLIDAITRSTTLKTLQDRGYNFVQVQTGRDFQGVNLEAEIKATVEQQGTSWTVQLADCSLTLKYHEYFEHFEEEIRAADLVISHAGAGSCLDALRLNKPLIVVINEDLMDNHQTELAKQLEKNGHVYFCVPSTLAATLRFDLTKLVPYPKIDEKLFANYLDKTVKPLVLHRSTRMQCGQTIVSVAQFTATNDKNANLQTVSRLVQNASSQGAKACDYISRNKDELIALSEPLDGPLMTAYKTLARSFNVWLSIGGFHQKLEGNRVCNSHVLINHEGTILGQYRKIHLFDVSIPDKNIHLKESDAITAGSSILPPCSTPAGNNAQCYDLRFPEQSTILRSEGADILTFPSAFTRETGQVHWEPLLKARAIENQCYVVAAAQYGEHNESRISFGQSMIIDPMGKVIAECPKYSAECPTNESIAVATIDLELVANARKNMPVFSHRRNDIYSLNTIRTKEDIKDDRMYSFADKSIPGSTVFYKSAYCFAFTNIRCVVPGHVLVSTIRRVQRLHDMTQEEIADLFQTAVKISKIMEAAYQAASSTVCVQDGEYAGQTVPQVHVHILPRKKGDFANNDDIYSRLADQDRDTNPTSRRTLQEQVEEAAYLRTFFL</sequence>
<dbReference type="GO" id="GO:0047710">
    <property type="term" value="F:bis(5'-adenosyl)-triphosphatase activity"/>
    <property type="evidence" value="ECO:0007669"/>
    <property type="project" value="UniProtKB-EC"/>
</dbReference>
<dbReference type="CDD" id="cd01275">
    <property type="entry name" value="FHIT"/>
    <property type="match status" value="1"/>
</dbReference>
<dbReference type="GO" id="GO:0016811">
    <property type="term" value="F:hydrolase activity, acting on carbon-nitrogen (but not peptide) bonds, in linear amides"/>
    <property type="evidence" value="ECO:0007669"/>
    <property type="project" value="InterPro"/>
</dbReference>
<dbReference type="EMBL" id="KB741073">
    <property type="protein sequence ID" value="ENN74375.1"/>
    <property type="molecule type" value="Genomic_DNA"/>
</dbReference>
<dbReference type="FunFam" id="3.30.428.10:FF:000011">
    <property type="entry name" value="Fragile histidine triad"/>
    <property type="match status" value="1"/>
</dbReference>
<dbReference type="AlphaFoldDB" id="N6TYH6"/>
<protein>
    <recommendedName>
        <fullName evidence="1">bis(5'-adenosyl)-triphosphatase</fullName>
        <ecNumber evidence="1">3.6.1.29</ecNumber>
    </recommendedName>
</protein>
<dbReference type="Gene3D" id="3.60.110.10">
    <property type="entry name" value="Carbon-nitrogen hydrolase"/>
    <property type="match status" value="1"/>
</dbReference>
<proteinExistence type="predicted"/>
<evidence type="ECO:0000256" key="5">
    <source>
        <dbReference type="PROSITE-ProRule" id="PRU00464"/>
    </source>
</evidence>
<evidence type="ECO:0000256" key="1">
    <source>
        <dbReference type="ARBA" id="ARBA00012377"/>
    </source>
</evidence>
<dbReference type="HOGENOM" id="CLU_030130_12_1_1"/>
<dbReference type="OrthoDB" id="680339at2759"/>
<evidence type="ECO:0000313" key="6">
    <source>
        <dbReference type="EMBL" id="ENN74375.1"/>
    </source>
</evidence>
<dbReference type="Gene3D" id="3.30.428.10">
    <property type="entry name" value="HIT-like"/>
    <property type="match status" value="1"/>
</dbReference>
<dbReference type="InterPro" id="IPR039383">
    <property type="entry name" value="FHIT"/>
</dbReference>
<dbReference type="SUPFAM" id="SSF56317">
    <property type="entry name" value="Carbon-nitrogen hydrolase"/>
    <property type="match status" value="1"/>
</dbReference>
<dbReference type="GO" id="GO:0006139">
    <property type="term" value="P:nucleobase-containing compound metabolic process"/>
    <property type="evidence" value="ECO:0007669"/>
    <property type="project" value="TreeGrafter"/>
</dbReference>
<dbReference type="InterPro" id="IPR011146">
    <property type="entry name" value="HIT-like"/>
</dbReference>
<dbReference type="Pfam" id="PF04101">
    <property type="entry name" value="Glyco_tran_28_C"/>
    <property type="match status" value="1"/>
</dbReference>
<evidence type="ECO:0000256" key="4">
    <source>
        <dbReference type="ARBA" id="ARBA00047780"/>
    </source>
</evidence>
<keyword evidence="3" id="KW-0378">Hydrolase</keyword>